<reference evidence="1 2" key="2">
    <citation type="journal article" date="2022" name="Mol. Ecol. Resour.">
        <title>The genomes of chicory, endive, great burdock and yacon provide insights into Asteraceae paleo-polyploidization history and plant inulin production.</title>
        <authorList>
            <person name="Fan W."/>
            <person name="Wang S."/>
            <person name="Wang H."/>
            <person name="Wang A."/>
            <person name="Jiang F."/>
            <person name="Liu H."/>
            <person name="Zhao H."/>
            <person name="Xu D."/>
            <person name="Zhang Y."/>
        </authorList>
    </citation>
    <scope>NUCLEOTIDE SEQUENCE [LARGE SCALE GENOMIC DNA]</scope>
    <source>
        <strain evidence="2">cv. Yunnan</strain>
        <tissue evidence="1">Leaves</tissue>
    </source>
</reference>
<name>A0ACB9JZZ5_9ASTR</name>
<gene>
    <name evidence="1" type="ORF">L1987_07040</name>
</gene>
<protein>
    <submittedName>
        <fullName evidence="1">Uncharacterized protein</fullName>
    </submittedName>
</protein>
<evidence type="ECO:0000313" key="2">
    <source>
        <dbReference type="Proteomes" id="UP001056120"/>
    </source>
</evidence>
<proteinExistence type="predicted"/>
<comment type="caution">
    <text evidence="1">The sequence shown here is derived from an EMBL/GenBank/DDBJ whole genome shotgun (WGS) entry which is preliminary data.</text>
</comment>
<accession>A0ACB9JZZ5</accession>
<dbReference type="Proteomes" id="UP001056120">
    <property type="component" value="Linkage Group LG02"/>
</dbReference>
<keyword evidence="2" id="KW-1185">Reference proteome</keyword>
<dbReference type="EMBL" id="CM042019">
    <property type="protein sequence ID" value="KAI3825550.1"/>
    <property type="molecule type" value="Genomic_DNA"/>
</dbReference>
<organism evidence="1 2">
    <name type="scientific">Smallanthus sonchifolius</name>
    <dbReference type="NCBI Taxonomy" id="185202"/>
    <lineage>
        <taxon>Eukaryota</taxon>
        <taxon>Viridiplantae</taxon>
        <taxon>Streptophyta</taxon>
        <taxon>Embryophyta</taxon>
        <taxon>Tracheophyta</taxon>
        <taxon>Spermatophyta</taxon>
        <taxon>Magnoliopsida</taxon>
        <taxon>eudicotyledons</taxon>
        <taxon>Gunneridae</taxon>
        <taxon>Pentapetalae</taxon>
        <taxon>asterids</taxon>
        <taxon>campanulids</taxon>
        <taxon>Asterales</taxon>
        <taxon>Asteraceae</taxon>
        <taxon>Asteroideae</taxon>
        <taxon>Heliantheae alliance</taxon>
        <taxon>Millerieae</taxon>
        <taxon>Smallanthus</taxon>
    </lineage>
</organism>
<reference evidence="2" key="1">
    <citation type="journal article" date="2022" name="Mol. Ecol. Resour.">
        <title>The genomes of chicory, endive, great burdock and yacon provide insights into Asteraceae palaeo-polyploidization history and plant inulin production.</title>
        <authorList>
            <person name="Fan W."/>
            <person name="Wang S."/>
            <person name="Wang H."/>
            <person name="Wang A."/>
            <person name="Jiang F."/>
            <person name="Liu H."/>
            <person name="Zhao H."/>
            <person name="Xu D."/>
            <person name="Zhang Y."/>
        </authorList>
    </citation>
    <scope>NUCLEOTIDE SEQUENCE [LARGE SCALE GENOMIC DNA]</scope>
    <source>
        <strain evidence="2">cv. Yunnan</strain>
    </source>
</reference>
<evidence type="ECO:0000313" key="1">
    <source>
        <dbReference type="EMBL" id="KAI3825550.1"/>
    </source>
</evidence>
<sequence>MPSYIPTGGFKNRRRPVNVSNGMSYRDAVVKDSVPCFAPRKSITIDSDVKLYPKHVMGWSTMGEARDIQSLCNCRVMLDARGYKEAKILYFGGLKVMLVFKDDKQEMEFMQAKDGLWSKFLISTTLWSGQYIPFDRIAGLKVVGVPFQLRDNNTFDKVGELFELNSWVPSFAGEQSSSYSSSQMNSEIPNSIGEEAEEGEIVADDDSGGRPEKPPVNIDQQSVGNEQEEVEKVENLADGCMHGEGTRPCMVPFVDGVVPDSLAVGVGDGNLDEMELTFEMEETVRVGACLGIELQERRDQVRSL</sequence>